<evidence type="ECO:0000313" key="2">
    <source>
        <dbReference type="EMBL" id="KAI7811145.1"/>
    </source>
</evidence>
<dbReference type="Pfam" id="PF02758">
    <property type="entry name" value="PYRIN"/>
    <property type="match status" value="1"/>
</dbReference>
<dbReference type="EMBL" id="JAFHDT010000004">
    <property type="protein sequence ID" value="KAI7811145.1"/>
    <property type="molecule type" value="Genomic_DNA"/>
</dbReference>
<dbReference type="AlphaFoldDB" id="A0A9W7WZN9"/>
<evidence type="ECO:0000313" key="3">
    <source>
        <dbReference type="Proteomes" id="UP001059041"/>
    </source>
</evidence>
<dbReference type="Proteomes" id="UP001059041">
    <property type="component" value="Linkage Group LG4"/>
</dbReference>
<dbReference type="InterPro" id="IPR011029">
    <property type="entry name" value="DEATH-like_dom_sf"/>
</dbReference>
<organism evidence="2 3">
    <name type="scientific">Triplophysa rosa</name>
    <name type="common">Cave loach</name>
    <dbReference type="NCBI Taxonomy" id="992332"/>
    <lineage>
        <taxon>Eukaryota</taxon>
        <taxon>Metazoa</taxon>
        <taxon>Chordata</taxon>
        <taxon>Craniata</taxon>
        <taxon>Vertebrata</taxon>
        <taxon>Euteleostomi</taxon>
        <taxon>Actinopterygii</taxon>
        <taxon>Neopterygii</taxon>
        <taxon>Teleostei</taxon>
        <taxon>Ostariophysi</taxon>
        <taxon>Cypriniformes</taxon>
        <taxon>Nemacheilidae</taxon>
        <taxon>Triplophysa</taxon>
    </lineage>
</organism>
<dbReference type="PROSITE" id="PS50824">
    <property type="entry name" value="DAPIN"/>
    <property type="match status" value="1"/>
</dbReference>
<feature type="domain" description="Pyrin" evidence="1">
    <location>
        <begin position="1"/>
        <end position="90"/>
    </location>
</feature>
<dbReference type="SUPFAM" id="SSF47986">
    <property type="entry name" value="DEATH domain"/>
    <property type="match status" value="1"/>
</dbReference>
<protein>
    <submittedName>
        <fullName evidence="2">Caspase b</fullName>
    </submittedName>
</protein>
<comment type="caution">
    <text evidence="2">The sequence shown here is derived from an EMBL/GenBank/DDBJ whole genome shotgun (WGS) entry which is preliminary data.</text>
</comment>
<dbReference type="InterPro" id="IPR004020">
    <property type="entry name" value="DAPIN"/>
</dbReference>
<dbReference type="SMART" id="SM01289">
    <property type="entry name" value="PYRIN"/>
    <property type="match status" value="1"/>
</dbReference>
<proteinExistence type="predicted"/>
<reference evidence="2" key="1">
    <citation type="submission" date="2021-02" db="EMBL/GenBank/DDBJ databases">
        <title>Comparative genomics reveals that relaxation of natural selection precedes convergent phenotypic evolution of cavefish.</title>
        <authorList>
            <person name="Peng Z."/>
        </authorList>
    </citation>
    <scope>NUCLEOTIDE SEQUENCE</scope>
    <source>
        <tissue evidence="2">Muscle</tissue>
    </source>
</reference>
<evidence type="ECO:0000259" key="1">
    <source>
        <dbReference type="PROSITE" id="PS50824"/>
    </source>
</evidence>
<keyword evidence="3" id="KW-1185">Reference proteome</keyword>
<dbReference type="Gene3D" id="1.10.533.10">
    <property type="entry name" value="Death Domain, Fas"/>
    <property type="match status" value="1"/>
</dbReference>
<gene>
    <name evidence="2" type="ORF">IRJ41_010909</name>
</gene>
<name>A0A9W7WZN9_TRIRA</name>
<accession>A0A9W7WZN9</accession>
<sequence>MATTTTAIFDALQELLESEFEEFKWRLSDGVDSDITSIPRGKLQKANRHEVVDIMVQQYGTSNAGTNAVKALRRIKQNERAKKLEKNLLHVYSMDSGGAGAGAAVAGASSVSYHGIQCTVFVSSDVIITIVHHAVLEIKTLRVNMVEHLH</sequence>